<proteinExistence type="predicted"/>
<dbReference type="SUPFAM" id="SSF53649">
    <property type="entry name" value="Alkaline phosphatase-like"/>
    <property type="match status" value="1"/>
</dbReference>
<feature type="transmembrane region" description="Helical" evidence="1">
    <location>
        <begin position="122"/>
        <end position="140"/>
    </location>
</feature>
<evidence type="ECO:0000313" key="3">
    <source>
        <dbReference type="EMBL" id="RXK56206.1"/>
    </source>
</evidence>
<feature type="domain" description="Sulfatase N-terminal" evidence="2">
    <location>
        <begin position="194"/>
        <end position="487"/>
    </location>
</feature>
<dbReference type="Gene3D" id="3.40.720.10">
    <property type="entry name" value="Alkaline Phosphatase, subunit A"/>
    <property type="match status" value="1"/>
</dbReference>
<dbReference type="AlphaFoldDB" id="A0A4Q1CBB9"/>
<accession>A0A4Q1CBB9</accession>
<organism evidence="3 4">
    <name type="scientific">Oleiharenicola lentus</name>
    <dbReference type="NCBI Taxonomy" id="2508720"/>
    <lineage>
        <taxon>Bacteria</taxon>
        <taxon>Pseudomonadati</taxon>
        <taxon>Verrucomicrobiota</taxon>
        <taxon>Opitutia</taxon>
        <taxon>Opitutales</taxon>
        <taxon>Opitutaceae</taxon>
        <taxon>Oleiharenicola</taxon>
    </lineage>
</organism>
<evidence type="ECO:0000259" key="2">
    <source>
        <dbReference type="Pfam" id="PF00884"/>
    </source>
</evidence>
<gene>
    <name evidence="3" type="ORF">ESB00_10135</name>
</gene>
<keyword evidence="1" id="KW-0472">Membrane</keyword>
<dbReference type="OrthoDB" id="354737at2"/>
<feature type="transmembrane region" description="Helical" evidence="1">
    <location>
        <begin position="53"/>
        <end position="76"/>
    </location>
</feature>
<dbReference type="Proteomes" id="UP000290218">
    <property type="component" value="Unassembled WGS sequence"/>
</dbReference>
<feature type="transmembrane region" description="Helical" evidence="1">
    <location>
        <begin position="21"/>
        <end position="41"/>
    </location>
</feature>
<dbReference type="Pfam" id="PF00884">
    <property type="entry name" value="Sulfatase"/>
    <property type="match status" value="1"/>
</dbReference>
<keyword evidence="4" id="KW-1185">Reference proteome</keyword>
<reference evidence="3 4" key="1">
    <citation type="submission" date="2019-01" db="EMBL/GenBank/DDBJ databases">
        <title>Lacunisphaera sp. strain TWA-58.</title>
        <authorList>
            <person name="Chen W.-M."/>
        </authorList>
    </citation>
    <scope>NUCLEOTIDE SEQUENCE [LARGE SCALE GENOMIC DNA]</scope>
    <source>
        <strain evidence="3 4">TWA-58</strain>
    </source>
</reference>
<protein>
    <recommendedName>
        <fullName evidence="2">Sulfatase N-terminal domain-containing protein</fullName>
    </recommendedName>
</protein>
<dbReference type="InterPro" id="IPR000917">
    <property type="entry name" value="Sulfatase_N"/>
</dbReference>
<evidence type="ECO:0000256" key="1">
    <source>
        <dbReference type="SAM" id="Phobius"/>
    </source>
</evidence>
<sequence>MTRTPSDPPPVPSRFDPAVPLAAFSLASTLLFFVPAHAYLANQAALLVFFDELLAVLALVTVVFTLLLTGLLLLVPRRIRPRLGVLLLALTLLCWIHAYALVWSYGALDGETIVWADYPGRLLTDGALWLVLSAVLLWFAPRIHRRMPLFCAGILLLQIGSLAVNATHVHNSSHDYSKHYYVDKRPVFEFSAGRNVVLILLDEYQTDIFSEAILPHQEYRAQFPGFTYFPDTTAGFNFTEFAIPSILTGRIYDNSQPRQDFLKSAYLKDSLPAALRQAGIDVHLYPWRSLANESIYYHDELADNILRRPRPLADKLVDVARVVDLGLFRSLPHFAKRFVHNDSSWLVSRWMAGSAKSSATRQPEPIPREVGLGHTLDDLFRMFALGLDHPDTRITIRPGRDVFKFYHLAGLHVPVKMKRDLSYGKFDYTRENFSEQAEAYARIMGAFLRKLKQHGLYDNSLIVMVGDHGSGRSPEMYVKPEFTARTAELDRTAARGDFQRDKARGLPLLLIKRFGAQGEIRTSTLPASVIDIPATIRAELNLPTKPVPALTPYPALHGVSLFNQTEPPEKRTRYYGAMLWTPQQTDYLGTLSLYQIEGHGWNDGSWSFIQRLTPPQ</sequence>
<dbReference type="InterPro" id="IPR017850">
    <property type="entry name" value="Alkaline_phosphatase_core_sf"/>
</dbReference>
<feature type="transmembrane region" description="Helical" evidence="1">
    <location>
        <begin position="147"/>
        <end position="164"/>
    </location>
</feature>
<evidence type="ECO:0000313" key="4">
    <source>
        <dbReference type="Proteomes" id="UP000290218"/>
    </source>
</evidence>
<comment type="caution">
    <text evidence="3">The sequence shown here is derived from an EMBL/GenBank/DDBJ whole genome shotgun (WGS) entry which is preliminary data.</text>
</comment>
<feature type="transmembrane region" description="Helical" evidence="1">
    <location>
        <begin position="83"/>
        <end position="102"/>
    </location>
</feature>
<keyword evidence="1" id="KW-1133">Transmembrane helix</keyword>
<keyword evidence="1" id="KW-0812">Transmembrane</keyword>
<dbReference type="EMBL" id="SDHX01000001">
    <property type="protein sequence ID" value="RXK56206.1"/>
    <property type="molecule type" value="Genomic_DNA"/>
</dbReference>
<name>A0A4Q1CBB9_9BACT</name>